<feature type="region of interest" description="Disordered" evidence="1">
    <location>
        <begin position="1"/>
        <end position="39"/>
    </location>
</feature>
<dbReference type="EMBL" id="BSDI01000011">
    <property type="protein sequence ID" value="GLH97546.1"/>
    <property type="molecule type" value="Genomic_DNA"/>
</dbReference>
<gene>
    <name evidence="2" type="ORF">Pa4123_28210</name>
</gene>
<feature type="compositionally biased region" description="Pro residues" evidence="1">
    <location>
        <begin position="1"/>
        <end position="37"/>
    </location>
</feature>
<dbReference type="CDD" id="cd02440">
    <property type="entry name" value="AdoMet_MTases"/>
    <property type="match status" value="1"/>
</dbReference>
<protein>
    <recommendedName>
        <fullName evidence="4">O-methyltransferase</fullName>
    </recommendedName>
</protein>
<dbReference type="RefSeq" id="WP_281895530.1">
    <property type="nucleotide sequence ID" value="NZ_BSDI01000011.1"/>
</dbReference>
<evidence type="ECO:0008006" key="4">
    <source>
        <dbReference type="Google" id="ProtNLM"/>
    </source>
</evidence>
<reference evidence="2" key="1">
    <citation type="submission" date="2022-12" db="EMBL/GenBank/DDBJ databases">
        <title>New Phytohabitans aurantiacus sp. RD004123 nov., an actinomycete isolated from soil.</title>
        <authorList>
            <person name="Triningsih D.W."/>
            <person name="Harunari E."/>
            <person name="Igarashi Y."/>
        </authorList>
    </citation>
    <scope>NUCLEOTIDE SEQUENCE</scope>
    <source>
        <strain evidence="2">RD004123</strain>
    </source>
</reference>
<dbReference type="PANTHER" id="PTHR43167:SF1">
    <property type="entry name" value="PUTATIVE (AFU_ORTHOLOGUE AFUA_6G01830)-RELATED"/>
    <property type="match status" value="1"/>
</dbReference>
<proteinExistence type="predicted"/>
<keyword evidence="3" id="KW-1185">Reference proteome</keyword>
<name>A0ABQ5QUF7_9ACTN</name>
<evidence type="ECO:0000313" key="2">
    <source>
        <dbReference type="EMBL" id="GLH97546.1"/>
    </source>
</evidence>
<evidence type="ECO:0000313" key="3">
    <source>
        <dbReference type="Proteomes" id="UP001144280"/>
    </source>
</evidence>
<dbReference type="SUPFAM" id="SSF53335">
    <property type="entry name" value="S-adenosyl-L-methionine-dependent methyltransferases"/>
    <property type="match status" value="1"/>
</dbReference>
<dbReference type="Gene3D" id="3.40.50.150">
    <property type="entry name" value="Vaccinia Virus protein VP39"/>
    <property type="match status" value="1"/>
</dbReference>
<evidence type="ECO:0000256" key="1">
    <source>
        <dbReference type="SAM" id="MobiDB-lite"/>
    </source>
</evidence>
<dbReference type="PANTHER" id="PTHR43167">
    <property type="entry name" value="PUTATIVE (AFU_ORTHOLOGUE AFUA_6G01830)-RELATED"/>
    <property type="match status" value="1"/>
</dbReference>
<comment type="caution">
    <text evidence="2">The sequence shown here is derived from an EMBL/GenBank/DDBJ whole genome shotgun (WGS) entry which is preliminary data.</text>
</comment>
<sequence length="224" mass="23416">MIDAPPPDAPPPGDAPPPSDAPPPGNAPPPDAPPPGDVPALVRAARAAAAALGFTMACDDHTGSLLRTLAASKPGGRFLEIGTGTGVGAAWLLAGMTPDARLTTVEVDPTTAATARDVLSTDPRAQVTVADARSWLIGYSGPPFDLVFADWMTGKFEDRDLLLRHLAPGALYIVDDLLPHPTWPAEHHERVATFRADLARDARLLPTLIDWSTGVAVAAIRLKV</sequence>
<accession>A0ABQ5QUF7</accession>
<dbReference type="Pfam" id="PF13578">
    <property type="entry name" value="Methyltransf_24"/>
    <property type="match status" value="1"/>
</dbReference>
<dbReference type="Proteomes" id="UP001144280">
    <property type="component" value="Unassembled WGS sequence"/>
</dbReference>
<dbReference type="InterPro" id="IPR029063">
    <property type="entry name" value="SAM-dependent_MTases_sf"/>
</dbReference>
<organism evidence="2 3">
    <name type="scientific">Phytohabitans aurantiacus</name>
    <dbReference type="NCBI Taxonomy" id="3016789"/>
    <lineage>
        <taxon>Bacteria</taxon>
        <taxon>Bacillati</taxon>
        <taxon>Actinomycetota</taxon>
        <taxon>Actinomycetes</taxon>
        <taxon>Micromonosporales</taxon>
        <taxon>Micromonosporaceae</taxon>
    </lineage>
</organism>